<sequence length="183" mass="20537">MKKKRLIRDIEAINKMNGGSDSKIKVKGSGESGKPKKDKKDKQVKKKEKFFKSSKKTHLVDGEPSTTSTTPVTSSYASLNVEDFLQSQPATAAVKVGDNLPVFLPITAASRTTMVCPHNRSKLKTKTSRLFLLKHFIVKKTVKKFIPFSSLQEPPSHQEIQPIPYSLHTRRAITNPLRLRTTH</sequence>
<feature type="region of interest" description="Disordered" evidence="1">
    <location>
        <begin position="1"/>
        <end position="72"/>
    </location>
</feature>
<protein>
    <submittedName>
        <fullName evidence="2">Uncharacterized protein</fullName>
    </submittedName>
</protein>
<dbReference type="Proteomes" id="UP000762676">
    <property type="component" value="Unassembled WGS sequence"/>
</dbReference>
<organism evidence="2 3">
    <name type="scientific">Elysia marginata</name>
    <dbReference type="NCBI Taxonomy" id="1093978"/>
    <lineage>
        <taxon>Eukaryota</taxon>
        <taxon>Metazoa</taxon>
        <taxon>Spiralia</taxon>
        <taxon>Lophotrochozoa</taxon>
        <taxon>Mollusca</taxon>
        <taxon>Gastropoda</taxon>
        <taxon>Heterobranchia</taxon>
        <taxon>Euthyneura</taxon>
        <taxon>Panpulmonata</taxon>
        <taxon>Sacoglossa</taxon>
        <taxon>Placobranchoidea</taxon>
        <taxon>Plakobranchidae</taxon>
        <taxon>Elysia</taxon>
    </lineage>
</organism>
<proteinExistence type="predicted"/>
<gene>
    <name evidence="2" type="ORF">ElyMa_001153800</name>
</gene>
<name>A0AAV4I293_9GAST</name>
<reference evidence="2 3" key="1">
    <citation type="journal article" date="2021" name="Elife">
        <title>Chloroplast acquisition without the gene transfer in kleptoplastic sea slugs, Plakobranchus ocellatus.</title>
        <authorList>
            <person name="Maeda T."/>
            <person name="Takahashi S."/>
            <person name="Yoshida T."/>
            <person name="Shimamura S."/>
            <person name="Takaki Y."/>
            <person name="Nagai Y."/>
            <person name="Toyoda A."/>
            <person name="Suzuki Y."/>
            <person name="Arimoto A."/>
            <person name="Ishii H."/>
            <person name="Satoh N."/>
            <person name="Nishiyama T."/>
            <person name="Hasebe M."/>
            <person name="Maruyama T."/>
            <person name="Minagawa J."/>
            <person name="Obokata J."/>
            <person name="Shigenobu S."/>
        </authorList>
    </citation>
    <scope>NUCLEOTIDE SEQUENCE [LARGE SCALE GENOMIC DNA]</scope>
</reference>
<evidence type="ECO:0000313" key="3">
    <source>
        <dbReference type="Proteomes" id="UP000762676"/>
    </source>
</evidence>
<dbReference type="AlphaFoldDB" id="A0AAV4I293"/>
<comment type="caution">
    <text evidence="2">The sequence shown here is derived from an EMBL/GenBank/DDBJ whole genome shotgun (WGS) entry which is preliminary data.</text>
</comment>
<evidence type="ECO:0000256" key="1">
    <source>
        <dbReference type="SAM" id="MobiDB-lite"/>
    </source>
</evidence>
<keyword evidence="3" id="KW-1185">Reference proteome</keyword>
<dbReference type="EMBL" id="BMAT01002280">
    <property type="protein sequence ID" value="GFS03592.1"/>
    <property type="molecule type" value="Genomic_DNA"/>
</dbReference>
<evidence type="ECO:0000313" key="2">
    <source>
        <dbReference type="EMBL" id="GFS03592.1"/>
    </source>
</evidence>
<accession>A0AAV4I293</accession>
<feature type="compositionally biased region" description="Basic residues" evidence="1">
    <location>
        <begin position="42"/>
        <end position="57"/>
    </location>
</feature>